<dbReference type="EMBL" id="MU827790">
    <property type="protein sequence ID" value="KAJ7331100.1"/>
    <property type="molecule type" value="Genomic_DNA"/>
</dbReference>
<gene>
    <name evidence="2" type="ORF">OS493_020801</name>
</gene>
<name>A0A9W9YB35_9CNID</name>
<accession>A0A9W9YB35</accession>
<organism evidence="2 3">
    <name type="scientific">Desmophyllum pertusum</name>
    <dbReference type="NCBI Taxonomy" id="174260"/>
    <lineage>
        <taxon>Eukaryota</taxon>
        <taxon>Metazoa</taxon>
        <taxon>Cnidaria</taxon>
        <taxon>Anthozoa</taxon>
        <taxon>Hexacorallia</taxon>
        <taxon>Scleractinia</taxon>
        <taxon>Caryophylliina</taxon>
        <taxon>Caryophylliidae</taxon>
        <taxon>Desmophyllum</taxon>
    </lineage>
</organism>
<reference evidence="2" key="1">
    <citation type="submission" date="2023-01" db="EMBL/GenBank/DDBJ databases">
        <title>Genome assembly of the deep-sea coral Lophelia pertusa.</title>
        <authorList>
            <person name="Herrera S."/>
            <person name="Cordes E."/>
        </authorList>
    </citation>
    <scope>NUCLEOTIDE SEQUENCE</scope>
    <source>
        <strain evidence="2">USNM1676648</strain>
        <tissue evidence="2">Polyp</tissue>
    </source>
</reference>
<keyword evidence="3" id="KW-1185">Reference proteome</keyword>
<evidence type="ECO:0000313" key="3">
    <source>
        <dbReference type="Proteomes" id="UP001163046"/>
    </source>
</evidence>
<feature type="signal peptide" evidence="1">
    <location>
        <begin position="1"/>
        <end position="20"/>
    </location>
</feature>
<proteinExistence type="predicted"/>
<dbReference type="Proteomes" id="UP001163046">
    <property type="component" value="Unassembled WGS sequence"/>
</dbReference>
<evidence type="ECO:0000256" key="1">
    <source>
        <dbReference type="SAM" id="SignalP"/>
    </source>
</evidence>
<dbReference type="AlphaFoldDB" id="A0A9W9YB35"/>
<comment type="caution">
    <text evidence="2">The sequence shown here is derived from an EMBL/GenBank/DDBJ whole genome shotgun (WGS) entry which is preliminary data.</text>
</comment>
<keyword evidence="1" id="KW-0732">Signal</keyword>
<protein>
    <submittedName>
        <fullName evidence="2">Uncharacterized protein</fullName>
    </submittedName>
</protein>
<evidence type="ECO:0000313" key="2">
    <source>
        <dbReference type="EMBL" id="KAJ7331100.1"/>
    </source>
</evidence>
<feature type="chain" id="PRO_5040737835" evidence="1">
    <location>
        <begin position="21"/>
        <end position="217"/>
    </location>
</feature>
<sequence>MKSRFLFLVIFLSTWMSSFPLSDDKCGEVYTAMCTKNSVGQYHQSRSSGDISWICRGRFGIIKLNCTGIGTNKTAQTMHSCCEATVNHHGKEETYQKVICVMNCTNCGYEAASFVSHDKWQCQWNSARLVVDIQGRMRFHTLCNGTTRPLAKGHCIERFSHKSGKKHPYQELRFQAYPDRRNVHYPQHRVLNTAILKYLIAASLGIAQVQAILHIFI</sequence>